<organism evidence="1 2">
    <name type="scientific">Coniosporium tulheliwenetii</name>
    <dbReference type="NCBI Taxonomy" id="3383036"/>
    <lineage>
        <taxon>Eukaryota</taxon>
        <taxon>Fungi</taxon>
        <taxon>Dikarya</taxon>
        <taxon>Ascomycota</taxon>
        <taxon>Pezizomycotina</taxon>
        <taxon>Dothideomycetes</taxon>
        <taxon>Dothideomycetes incertae sedis</taxon>
        <taxon>Coniosporium</taxon>
    </lineage>
</organism>
<gene>
    <name evidence="1" type="ORF">H2199_008851</name>
</gene>
<sequence>MDPPPNPPIVVPNPQGDLSQIADITNAPYIHIRVISFPTAANKKNALKQFPDKADRDTYEKLWTAPKPKKPAAWLALFNTRTGSPIGDAERDKRPWHYWGAALVKSSEGQGKHLIIWDCNAGTLSADARRKDVMLVAQVKLIEHAEKNGKINSVWYGGRKDESEQESLSRTVSWIRSMALLGDLPFDEEADPRTAHCVRLTRR</sequence>
<protein>
    <submittedName>
        <fullName evidence="1">Uncharacterized protein</fullName>
    </submittedName>
</protein>
<dbReference type="Proteomes" id="UP001172680">
    <property type="component" value="Unassembled WGS sequence"/>
</dbReference>
<keyword evidence="2" id="KW-1185">Reference proteome</keyword>
<reference evidence="1" key="1">
    <citation type="submission" date="2022-10" db="EMBL/GenBank/DDBJ databases">
        <title>Culturing micro-colonial fungi from biological soil crusts in the Mojave desert and describing Neophaeococcomyces mojavensis, and introducing the new genera and species Taxawa tesnikishii.</title>
        <authorList>
            <person name="Kurbessoian T."/>
            <person name="Stajich J.E."/>
        </authorList>
    </citation>
    <scope>NUCLEOTIDE SEQUENCE</scope>
    <source>
        <strain evidence="1">JES_115</strain>
    </source>
</reference>
<comment type="caution">
    <text evidence="1">The sequence shown here is derived from an EMBL/GenBank/DDBJ whole genome shotgun (WGS) entry which is preliminary data.</text>
</comment>
<name>A0ACC2YH21_9PEZI</name>
<proteinExistence type="predicted"/>
<dbReference type="EMBL" id="JAPDRP010000031">
    <property type="protein sequence ID" value="KAJ9634568.1"/>
    <property type="molecule type" value="Genomic_DNA"/>
</dbReference>
<evidence type="ECO:0000313" key="2">
    <source>
        <dbReference type="Proteomes" id="UP001172680"/>
    </source>
</evidence>
<evidence type="ECO:0000313" key="1">
    <source>
        <dbReference type="EMBL" id="KAJ9634568.1"/>
    </source>
</evidence>
<accession>A0ACC2YH21</accession>